<dbReference type="InterPro" id="IPR010344">
    <property type="entry name" value="YbjH"/>
</dbReference>
<dbReference type="Proteomes" id="UP000238157">
    <property type="component" value="Unassembled WGS sequence"/>
</dbReference>
<dbReference type="RefSeq" id="WP_106133283.1">
    <property type="nucleotide sequence ID" value="NZ_PVTR01000004.1"/>
</dbReference>
<dbReference type="OrthoDB" id="928790at2"/>
<protein>
    <submittedName>
        <fullName evidence="2">Exopolysaccharide biosynthesis protein YbjH</fullName>
    </submittedName>
</protein>
<accession>A0A2T0WPC8</accession>
<name>A0A2T0WPC8_9BACT</name>
<proteinExistence type="predicted"/>
<evidence type="ECO:0000313" key="3">
    <source>
        <dbReference type="Proteomes" id="UP000238157"/>
    </source>
</evidence>
<keyword evidence="3" id="KW-1185">Reference proteome</keyword>
<dbReference type="EMBL" id="PVTR01000004">
    <property type="protein sequence ID" value="PRY88561.1"/>
    <property type="molecule type" value="Genomic_DNA"/>
</dbReference>
<evidence type="ECO:0000256" key="1">
    <source>
        <dbReference type="SAM" id="SignalP"/>
    </source>
</evidence>
<evidence type="ECO:0000313" key="2">
    <source>
        <dbReference type="EMBL" id="PRY88561.1"/>
    </source>
</evidence>
<dbReference type="Pfam" id="PF06082">
    <property type="entry name" value="YjbH"/>
    <property type="match status" value="1"/>
</dbReference>
<feature type="chain" id="PRO_5015778683" evidence="1">
    <location>
        <begin position="22"/>
        <end position="377"/>
    </location>
</feature>
<gene>
    <name evidence="2" type="ORF">CLW00_104212</name>
</gene>
<dbReference type="AlphaFoldDB" id="A0A2T0WPC8"/>
<sequence length="377" mass="44043">MVNKFFFSFVLLLHLCSLVSAQHGVRARLYENGFENVMLNESNDTLEVYFEHRTFRNPYQSMVFANKIIGDVGGKAIFFIPAYHNQPIGKFSGNDFGFHDLSKENTLFFNENNEINKGYRFHVRISPDFSARFGKFDDPFQNKTNLILDTRIYLFSGVSLHTGVLLPITNNLDAQEKNIRLAPSHLHLFRAVENRHFYSITGGLFFFDRYGLDFQYRYMPMDKNWSLGVESSLTGFYFLPKSGVYMNRLDEFTFLLNYEYRLPRLPSISLGLTAGQFLFNDKGLRGDLIKQYGNIDIGLYGAMTENGLNVGFQFAFPLFPGKILRNRNFELRSTEEFRWEYGYNNVDIVARKFRLGTPRLQDVLRQYHPKFIRSQRL</sequence>
<organism evidence="2 3">
    <name type="scientific">Mongoliibacter ruber</name>
    <dbReference type="NCBI Taxonomy" id="1750599"/>
    <lineage>
        <taxon>Bacteria</taxon>
        <taxon>Pseudomonadati</taxon>
        <taxon>Bacteroidota</taxon>
        <taxon>Cytophagia</taxon>
        <taxon>Cytophagales</taxon>
        <taxon>Cyclobacteriaceae</taxon>
        <taxon>Mongoliibacter</taxon>
    </lineage>
</organism>
<reference evidence="2 3" key="1">
    <citation type="submission" date="2018-03" db="EMBL/GenBank/DDBJ databases">
        <title>Genomic Encyclopedia of Archaeal and Bacterial Type Strains, Phase II (KMG-II): from individual species to whole genera.</title>
        <authorList>
            <person name="Goeker M."/>
        </authorList>
    </citation>
    <scope>NUCLEOTIDE SEQUENCE [LARGE SCALE GENOMIC DNA]</scope>
    <source>
        <strain evidence="2 3">DSM 27929</strain>
    </source>
</reference>
<feature type="signal peptide" evidence="1">
    <location>
        <begin position="1"/>
        <end position="21"/>
    </location>
</feature>
<comment type="caution">
    <text evidence="2">The sequence shown here is derived from an EMBL/GenBank/DDBJ whole genome shotgun (WGS) entry which is preliminary data.</text>
</comment>
<keyword evidence="1" id="KW-0732">Signal</keyword>